<dbReference type="InterPro" id="IPR024079">
    <property type="entry name" value="MetalloPept_cat_dom_sf"/>
</dbReference>
<dbReference type="PANTHER" id="PTHR10127:SF850">
    <property type="entry name" value="METALLOENDOPEPTIDASE"/>
    <property type="match status" value="1"/>
</dbReference>
<comment type="caution">
    <text evidence="1">Lacks conserved residue(s) required for the propagation of feature annotation.</text>
</comment>
<gene>
    <name evidence="4" type="ORF">Ocin01_12579</name>
</gene>
<dbReference type="SUPFAM" id="SSF55486">
    <property type="entry name" value="Metalloproteases ('zincins'), catalytic domain"/>
    <property type="match status" value="1"/>
</dbReference>
<protein>
    <recommendedName>
        <fullName evidence="2">Metalloendopeptidase</fullName>
        <ecNumber evidence="2">3.4.24.-</ecNumber>
    </recommendedName>
</protein>
<dbReference type="PANTHER" id="PTHR10127">
    <property type="entry name" value="DISCOIDIN, CUB, EGF, LAMININ , AND ZINC METALLOPROTEASE DOMAIN CONTAINING"/>
    <property type="match status" value="1"/>
</dbReference>
<keyword evidence="2" id="KW-0378">Hydrolase</keyword>
<evidence type="ECO:0000256" key="2">
    <source>
        <dbReference type="RuleBase" id="RU361183"/>
    </source>
</evidence>
<dbReference type="PROSITE" id="PS51864">
    <property type="entry name" value="ASTACIN"/>
    <property type="match status" value="1"/>
</dbReference>
<keyword evidence="1 2" id="KW-0479">Metal-binding</keyword>
<dbReference type="GO" id="GO:0006508">
    <property type="term" value="P:proteolysis"/>
    <property type="evidence" value="ECO:0007669"/>
    <property type="project" value="UniProtKB-KW"/>
</dbReference>
<dbReference type="InterPro" id="IPR006026">
    <property type="entry name" value="Peptidase_Metallo"/>
</dbReference>
<dbReference type="SMART" id="SM00235">
    <property type="entry name" value="ZnMc"/>
    <property type="match status" value="1"/>
</dbReference>
<dbReference type="OrthoDB" id="1925699at2759"/>
<feature type="domain" description="Peptidase M12A" evidence="3">
    <location>
        <begin position="40"/>
        <end position="238"/>
    </location>
</feature>
<dbReference type="Pfam" id="PF01400">
    <property type="entry name" value="Astacin"/>
    <property type="match status" value="1"/>
</dbReference>
<dbReference type="InterPro" id="IPR006616">
    <property type="entry name" value="DM9_repeat"/>
</dbReference>
<feature type="binding site" evidence="1">
    <location>
        <position position="153"/>
    </location>
    <ligand>
        <name>Zn(2+)</name>
        <dbReference type="ChEBI" id="CHEBI:29105"/>
        <note>catalytic</note>
    </ligand>
</feature>
<organism evidence="4 5">
    <name type="scientific">Orchesella cincta</name>
    <name type="common">Springtail</name>
    <name type="synonym">Podura cincta</name>
    <dbReference type="NCBI Taxonomy" id="48709"/>
    <lineage>
        <taxon>Eukaryota</taxon>
        <taxon>Metazoa</taxon>
        <taxon>Ecdysozoa</taxon>
        <taxon>Arthropoda</taxon>
        <taxon>Hexapoda</taxon>
        <taxon>Collembola</taxon>
        <taxon>Entomobryomorpha</taxon>
        <taxon>Entomobryoidea</taxon>
        <taxon>Orchesellidae</taxon>
        <taxon>Orchesellinae</taxon>
        <taxon>Orchesella</taxon>
    </lineage>
</organism>
<reference evidence="4 5" key="1">
    <citation type="journal article" date="2016" name="Genome Biol. Evol.">
        <title>Gene Family Evolution Reflects Adaptation to Soil Environmental Stressors in the Genome of the Collembolan Orchesella cincta.</title>
        <authorList>
            <person name="Faddeeva-Vakhrusheva A."/>
            <person name="Derks M.F."/>
            <person name="Anvar S.Y."/>
            <person name="Agamennone V."/>
            <person name="Suring W."/>
            <person name="Smit S."/>
            <person name="van Straalen N.M."/>
            <person name="Roelofs D."/>
        </authorList>
    </citation>
    <scope>NUCLEOTIDE SEQUENCE [LARGE SCALE GENOMIC DNA]</scope>
    <source>
        <tissue evidence="4">Mixed pool</tissue>
    </source>
</reference>
<dbReference type="EMBL" id="LJIJ01000859">
    <property type="protein sequence ID" value="ODM94103.1"/>
    <property type="molecule type" value="Genomic_DNA"/>
</dbReference>
<evidence type="ECO:0000313" key="4">
    <source>
        <dbReference type="EMBL" id="ODM94103.1"/>
    </source>
</evidence>
<feature type="signal peptide" evidence="2">
    <location>
        <begin position="1"/>
        <end position="23"/>
    </location>
</feature>
<dbReference type="AlphaFoldDB" id="A0A1D2MM72"/>
<feature type="binding site" evidence="1">
    <location>
        <position position="143"/>
    </location>
    <ligand>
        <name>Zn(2+)</name>
        <dbReference type="ChEBI" id="CHEBI:29105"/>
        <note>catalytic</note>
    </ligand>
</feature>
<dbReference type="EC" id="3.4.24.-" evidence="2"/>
<feature type="chain" id="PRO_5008811334" description="Metalloendopeptidase" evidence="2">
    <location>
        <begin position="24"/>
        <end position="411"/>
    </location>
</feature>
<accession>A0A1D2MM72</accession>
<dbReference type="GO" id="GO:0008270">
    <property type="term" value="F:zinc ion binding"/>
    <property type="evidence" value="ECO:0007669"/>
    <property type="project" value="UniProtKB-UniRule"/>
</dbReference>
<evidence type="ECO:0000313" key="5">
    <source>
        <dbReference type="Proteomes" id="UP000094527"/>
    </source>
</evidence>
<keyword evidence="1 2" id="KW-0862">Zinc</keyword>
<name>A0A1D2MM72_ORCCI</name>
<dbReference type="Pfam" id="PF11901">
    <property type="entry name" value="DM9"/>
    <property type="match status" value="1"/>
</dbReference>
<keyword evidence="2" id="KW-0645">Protease</keyword>
<keyword evidence="2" id="KW-0732">Signal</keyword>
<evidence type="ECO:0000259" key="3">
    <source>
        <dbReference type="PROSITE" id="PS51864"/>
    </source>
</evidence>
<dbReference type="Proteomes" id="UP000094527">
    <property type="component" value="Unassembled WGS sequence"/>
</dbReference>
<dbReference type="Gene3D" id="3.40.390.10">
    <property type="entry name" value="Collagenase (Catalytic Domain)"/>
    <property type="match status" value="1"/>
</dbReference>
<keyword evidence="2" id="KW-0482">Metalloprotease</keyword>
<dbReference type="PRINTS" id="PR00480">
    <property type="entry name" value="ASTACIN"/>
</dbReference>
<dbReference type="SMART" id="SM00696">
    <property type="entry name" value="DM9"/>
    <property type="match status" value="1"/>
</dbReference>
<dbReference type="STRING" id="48709.A0A1D2MM72"/>
<proteinExistence type="predicted"/>
<dbReference type="GO" id="GO:0004222">
    <property type="term" value="F:metalloendopeptidase activity"/>
    <property type="evidence" value="ECO:0007669"/>
    <property type="project" value="UniProtKB-UniRule"/>
</dbReference>
<comment type="cofactor">
    <cofactor evidence="1 2">
        <name>Zn(2+)</name>
        <dbReference type="ChEBI" id="CHEBI:29105"/>
    </cofactor>
    <text evidence="1 2">Binds 1 zinc ion per subunit.</text>
</comment>
<keyword evidence="5" id="KW-1185">Reference proteome</keyword>
<comment type="caution">
    <text evidence="4">The sequence shown here is derived from an EMBL/GenBank/DDBJ whole genome shotgun (WGS) entry which is preliminary data.</text>
</comment>
<sequence length="411" mass="45247">MEGRKYIGCVCATILVALSVCKAQSQTRYCSVIDGASENQNYYRNDPRWPNVWPADDSGYYFVSVAYELDSSLNGNDIIEVQKAFADIQKKTCVRFRPRSTEPNFVRIQNDETVCGVADVCFKGGMQTLKVGGSCRNMSTIIHQLGHTLCLPHEHARPDRDEYVSYDACPPTMVPEKDSFNTRGQLYDYGSRMQLPCGCHGGGFPKSQTQNLQCGVSTGLSVLDADKLNDFYDCLGCNRHRWQPIESFVSIDEYDLVSYGSTASGSPLYMCRGYIGGAYVTGKYWPASGICYLPYSGGEHQFTTKVQILTLPAIGASYPIGGKYKTIPIRSTDLTNVLATAVKVGKKINEVPCFGAIAMIGDGASQEKTIGVVCADAMDKAYFPFHGAEIVRSEYDILTCEDNILPRMEAP</sequence>
<feature type="binding site" evidence="1">
    <location>
        <position position="147"/>
    </location>
    <ligand>
        <name>Zn(2+)</name>
        <dbReference type="ChEBI" id="CHEBI:29105"/>
        <note>catalytic</note>
    </ligand>
</feature>
<evidence type="ECO:0000256" key="1">
    <source>
        <dbReference type="PROSITE-ProRule" id="PRU01211"/>
    </source>
</evidence>
<dbReference type="InterPro" id="IPR001506">
    <property type="entry name" value="Peptidase_M12A"/>
</dbReference>